<evidence type="ECO:0000256" key="1">
    <source>
        <dbReference type="ARBA" id="ARBA00038349"/>
    </source>
</evidence>
<evidence type="ECO:0000256" key="4">
    <source>
        <dbReference type="ARBA" id="ARBA00056114"/>
    </source>
</evidence>
<dbReference type="InterPro" id="IPR011009">
    <property type="entry name" value="Kinase-like_dom_sf"/>
</dbReference>
<dbReference type="Proteomes" id="UP000288716">
    <property type="component" value="Unassembled WGS sequence"/>
</dbReference>
<dbReference type="STRING" id="299467.A0A443SB65"/>
<keyword evidence="6" id="KW-0808">Transferase</keyword>
<dbReference type="Gene3D" id="3.30.200.20">
    <property type="entry name" value="Phosphorylase Kinase, domain 1"/>
    <property type="match status" value="1"/>
</dbReference>
<dbReference type="PROSITE" id="PS50011">
    <property type="entry name" value="PROTEIN_KINASE_DOM"/>
    <property type="match status" value="1"/>
</dbReference>
<keyword evidence="7" id="KW-1185">Reference proteome</keyword>
<dbReference type="VEuPathDB" id="VectorBase:LDEU007282"/>
<accession>A0A443SB65</accession>
<gene>
    <name evidence="6" type="ORF">B4U80_00568</name>
</gene>
<evidence type="ECO:0000313" key="6">
    <source>
        <dbReference type="EMBL" id="RWS24757.1"/>
    </source>
</evidence>
<protein>
    <recommendedName>
        <fullName evidence="2">N-terminal kinase-like protein</fullName>
    </recommendedName>
    <alternativeName>
        <fullName evidence="3">SCY1-like protein 1</fullName>
    </alternativeName>
</protein>
<dbReference type="InterPro" id="IPR001245">
    <property type="entry name" value="Ser-Thr/Tyr_kinase_cat_dom"/>
</dbReference>
<keyword evidence="6" id="KW-0418">Kinase</keyword>
<evidence type="ECO:0000313" key="7">
    <source>
        <dbReference type="Proteomes" id="UP000288716"/>
    </source>
</evidence>
<dbReference type="EMBL" id="NCKV01004448">
    <property type="protein sequence ID" value="RWS24757.1"/>
    <property type="molecule type" value="Genomic_DNA"/>
</dbReference>
<dbReference type="Pfam" id="PF07714">
    <property type="entry name" value="PK_Tyr_Ser-Thr"/>
    <property type="match status" value="1"/>
</dbReference>
<comment type="caution">
    <text evidence="6">The sequence shown here is derived from an EMBL/GenBank/DDBJ whole genome shotgun (WGS) entry which is preliminary data.</text>
</comment>
<proteinExistence type="inferred from homology"/>
<dbReference type="OrthoDB" id="447103at2759"/>
<dbReference type="PANTHER" id="PTHR12984:SF3">
    <property type="entry name" value="N-TERMINAL KINASE-LIKE PROTEIN"/>
    <property type="match status" value="1"/>
</dbReference>
<dbReference type="InterPro" id="IPR011989">
    <property type="entry name" value="ARM-like"/>
</dbReference>
<dbReference type="InterPro" id="IPR051177">
    <property type="entry name" value="CIK-Related_Protein"/>
</dbReference>
<dbReference type="InterPro" id="IPR016024">
    <property type="entry name" value="ARM-type_fold"/>
</dbReference>
<dbReference type="GO" id="GO:0004672">
    <property type="term" value="F:protein kinase activity"/>
    <property type="evidence" value="ECO:0007669"/>
    <property type="project" value="InterPro"/>
</dbReference>
<reference evidence="6 7" key="1">
    <citation type="journal article" date="2018" name="Gigascience">
        <title>Genomes of trombidid mites reveal novel predicted allergens and laterally-transferred genes associated with secondary metabolism.</title>
        <authorList>
            <person name="Dong X."/>
            <person name="Chaisiri K."/>
            <person name="Xia D."/>
            <person name="Armstrong S.D."/>
            <person name="Fang Y."/>
            <person name="Donnelly M.J."/>
            <person name="Kadowaki T."/>
            <person name="McGarry J.W."/>
            <person name="Darby A.C."/>
            <person name="Makepeace B.L."/>
        </authorList>
    </citation>
    <scope>NUCLEOTIDE SEQUENCE [LARGE SCALE GENOMIC DNA]</scope>
    <source>
        <strain evidence="6">UoL-UT</strain>
    </source>
</reference>
<dbReference type="Gene3D" id="1.25.10.10">
    <property type="entry name" value="Leucine-rich Repeat Variant"/>
    <property type="match status" value="1"/>
</dbReference>
<comment type="function">
    <text evidence="4">Regulates COPI-mediated retrograde protein traffic at the interface between the Golgi apparatus and the endoplasmic reticulum. Involved in the maintenance of the Golgi apparatus morphology.</text>
</comment>
<dbReference type="InterPro" id="IPR000719">
    <property type="entry name" value="Prot_kinase_dom"/>
</dbReference>
<dbReference type="GO" id="GO:0005524">
    <property type="term" value="F:ATP binding"/>
    <property type="evidence" value="ECO:0007669"/>
    <property type="project" value="InterPro"/>
</dbReference>
<evidence type="ECO:0000256" key="3">
    <source>
        <dbReference type="ARBA" id="ARBA00042347"/>
    </source>
</evidence>
<sequence length="569" mass="64514">MWSFWSRNPTKDFACDILDIVNGFEEKSIWFLHKGKKKSTAEEVSVFRYECKIGAEDQFEKARSAVKRLKTLRHPSFLPYIDSVETEKLVCVVTESVEPLSDYLEKLKNCGNDEQTFAISWGIHQIAVGLGFLINECNLRHNNIFMGSIFVNKAGVWKIGGLEYVTSATDDVYPYKYISALEVYSPPERADLSQRKSGPKWAEDSYGLGCLIWEIFNGPLTQKSALRSVSKLPKSLVPQYKHLLNTIADKRMSPLDFIQASRAPNKYLKNNFIDAMLFLEEIQIKEQTEKNRFLNHLNEQLDTFPRDICKNKILPQLVTAFEFSNAGSAILGPLFTIGKLLDEDEYQKKIVPCLIKLFACKDRATRAKLLQQIELFIGYLQPAVVNDQVYPHVAQGFLDSNPTIREQTVKCMLHIAPKLNYSNLNEDMLKHFARLQVKDEEGGIRTNTTVCLGKIACHLHPQTRQNVLIPSFLRSMRDPFAPARIAGILALSVTHNFYNFRDTATKVMPALCHLTMDTEKSVRDQAFKALKGFINKVEKISEDPSLTEQLEADVNAPGGNVSSTVPLFT</sequence>
<organism evidence="6 7">
    <name type="scientific">Leptotrombidium deliense</name>
    <dbReference type="NCBI Taxonomy" id="299467"/>
    <lineage>
        <taxon>Eukaryota</taxon>
        <taxon>Metazoa</taxon>
        <taxon>Ecdysozoa</taxon>
        <taxon>Arthropoda</taxon>
        <taxon>Chelicerata</taxon>
        <taxon>Arachnida</taxon>
        <taxon>Acari</taxon>
        <taxon>Acariformes</taxon>
        <taxon>Trombidiformes</taxon>
        <taxon>Prostigmata</taxon>
        <taxon>Anystina</taxon>
        <taxon>Parasitengona</taxon>
        <taxon>Trombiculoidea</taxon>
        <taxon>Trombiculidae</taxon>
        <taxon>Leptotrombidium</taxon>
    </lineage>
</organism>
<dbReference type="AlphaFoldDB" id="A0A443SB65"/>
<name>A0A443SB65_9ACAR</name>
<dbReference type="Gene3D" id="1.10.510.10">
    <property type="entry name" value="Transferase(Phosphotransferase) domain 1"/>
    <property type="match status" value="1"/>
</dbReference>
<dbReference type="SUPFAM" id="SSF56112">
    <property type="entry name" value="Protein kinase-like (PK-like)"/>
    <property type="match status" value="1"/>
</dbReference>
<dbReference type="PANTHER" id="PTHR12984">
    <property type="entry name" value="SCY1-RELATED S/T PROTEIN KINASE-LIKE"/>
    <property type="match status" value="1"/>
</dbReference>
<feature type="domain" description="Protein kinase" evidence="5">
    <location>
        <begin position="1"/>
        <end position="273"/>
    </location>
</feature>
<comment type="similarity">
    <text evidence="1">Belongs to the protein kinase superfamily.</text>
</comment>
<dbReference type="SUPFAM" id="SSF48371">
    <property type="entry name" value="ARM repeat"/>
    <property type="match status" value="1"/>
</dbReference>
<evidence type="ECO:0000256" key="2">
    <source>
        <dbReference type="ARBA" id="ARBA00040972"/>
    </source>
</evidence>
<evidence type="ECO:0000259" key="5">
    <source>
        <dbReference type="PROSITE" id="PS50011"/>
    </source>
</evidence>